<reference evidence="13" key="2">
    <citation type="submission" date="2007-11" db="EMBL/GenBank/DDBJ databases">
        <title>Complete sequence of Delftia acidovorans DSM 14801 / SPH-1.</title>
        <authorList>
            <person name="Copeland A."/>
            <person name="Lucas S."/>
            <person name="Lapidus A."/>
            <person name="Barry K."/>
            <person name="Glavina del Rio T."/>
            <person name="Dalin E."/>
            <person name="Tice H."/>
            <person name="Pitluck S."/>
            <person name="Lowry S."/>
            <person name="Clum A."/>
            <person name="Schmutz J."/>
            <person name="Larimer F."/>
            <person name="Land M."/>
            <person name="Hauser L."/>
            <person name="Kyrpides N."/>
            <person name="Kim E."/>
            <person name="Schleheck D."/>
            <person name="Richardson P."/>
        </authorList>
    </citation>
    <scope>NUCLEOTIDE SEQUENCE [LARGE SCALE GENOMIC DNA]</scope>
    <source>
        <strain evidence="13">DSM 14801 / SPH-1</strain>
    </source>
</reference>
<dbReference type="PANTHER" id="PTHR45436">
    <property type="entry name" value="SENSOR HISTIDINE KINASE YKOH"/>
    <property type="match status" value="1"/>
</dbReference>
<dbReference type="Pfam" id="PF08521">
    <property type="entry name" value="2CSK_N"/>
    <property type="match status" value="1"/>
</dbReference>
<feature type="transmembrane region" description="Helical" evidence="10">
    <location>
        <begin position="23"/>
        <end position="46"/>
    </location>
</feature>
<evidence type="ECO:0000256" key="7">
    <source>
        <dbReference type="ARBA" id="ARBA00022777"/>
    </source>
</evidence>
<dbReference type="PROSITE" id="PS50109">
    <property type="entry name" value="HIS_KIN"/>
    <property type="match status" value="1"/>
</dbReference>
<dbReference type="HOGENOM" id="CLU_000445_89_37_4"/>
<keyword evidence="4" id="KW-0597">Phosphoprotein</keyword>
<dbReference type="EMBL" id="CP000884">
    <property type="protein sequence ID" value="ABX35392.1"/>
    <property type="molecule type" value="Genomic_DNA"/>
</dbReference>
<evidence type="ECO:0000256" key="8">
    <source>
        <dbReference type="ARBA" id="ARBA00022989"/>
    </source>
</evidence>
<dbReference type="InterPro" id="IPR050428">
    <property type="entry name" value="TCS_sensor_his_kinase"/>
</dbReference>
<dbReference type="Pfam" id="PF00512">
    <property type="entry name" value="HisKA"/>
    <property type="match status" value="1"/>
</dbReference>
<dbReference type="CDD" id="cd00075">
    <property type="entry name" value="HATPase"/>
    <property type="match status" value="1"/>
</dbReference>
<dbReference type="RefSeq" id="WP_012204602.1">
    <property type="nucleotide sequence ID" value="NC_010002.1"/>
</dbReference>
<evidence type="ECO:0000313" key="13">
    <source>
        <dbReference type="Proteomes" id="UP000000784"/>
    </source>
</evidence>
<dbReference type="STRING" id="398578.Daci_2754"/>
<dbReference type="PANTHER" id="PTHR45436:SF1">
    <property type="entry name" value="SENSOR PROTEIN QSEC"/>
    <property type="match status" value="1"/>
</dbReference>
<evidence type="ECO:0000256" key="5">
    <source>
        <dbReference type="ARBA" id="ARBA00022679"/>
    </source>
</evidence>
<dbReference type="SUPFAM" id="SSF55874">
    <property type="entry name" value="ATPase domain of HSP90 chaperone/DNA topoisomerase II/histidine kinase"/>
    <property type="match status" value="1"/>
</dbReference>
<proteinExistence type="predicted"/>
<accession>A9BTX8</accession>
<dbReference type="KEGG" id="dac:Daci_2754"/>
<dbReference type="InterPro" id="IPR004358">
    <property type="entry name" value="Sig_transdc_His_kin-like_C"/>
</dbReference>
<dbReference type="SUPFAM" id="SSF47384">
    <property type="entry name" value="Homodimeric domain of signal transducing histidine kinase"/>
    <property type="match status" value="1"/>
</dbReference>
<keyword evidence="5" id="KW-0808">Transferase</keyword>
<dbReference type="InterPro" id="IPR003661">
    <property type="entry name" value="HisK_dim/P_dom"/>
</dbReference>
<dbReference type="CDD" id="cd00082">
    <property type="entry name" value="HisKA"/>
    <property type="match status" value="1"/>
</dbReference>
<evidence type="ECO:0000256" key="3">
    <source>
        <dbReference type="ARBA" id="ARBA00012438"/>
    </source>
</evidence>
<feature type="transmembrane region" description="Helical" evidence="10">
    <location>
        <begin position="175"/>
        <end position="195"/>
    </location>
</feature>
<protein>
    <recommendedName>
        <fullName evidence="3">histidine kinase</fullName>
        <ecNumber evidence="3">2.7.13.3</ecNumber>
    </recommendedName>
</protein>
<evidence type="ECO:0000256" key="9">
    <source>
        <dbReference type="ARBA" id="ARBA00023136"/>
    </source>
</evidence>
<comment type="catalytic activity">
    <reaction evidence="1">
        <text>ATP + protein L-histidine = ADP + protein N-phospho-L-histidine.</text>
        <dbReference type="EC" id="2.7.13.3"/>
    </reaction>
</comment>
<dbReference type="Gene3D" id="3.30.565.10">
    <property type="entry name" value="Histidine kinase-like ATPase, C-terminal domain"/>
    <property type="match status" value="1"/>
</dbReference>
<dbReference type="GO" id="GO:0005886">
    <property type="term" value="C:plasma membrane"/>
    <property type="evidence" value="ECO:0007669"/>
    <property type="project" value="TreeGrafter"/>
</dbReference>
<sequence length="491" mass="53129">MTESSPHLPGWRRWFRLSLKRQVLMPIAALWVASFFIATGAAYWLAGRSTSDAFDRLLADDARALAAQLRWKEGQAYFDASREMADALVFDSLSQNHYGVVTASGRQLIGSLPLPPLLQQESAADASPMFFGHQAASGAALRAVAILVRPQGGGEPVWVVVAESKTKRRQVKDQIATAIFVPAGLAGFIILPLIYHGIRRGLAPARRVSALVVQHGENELSPLSVEDVPEELRDLVAHTNALLLRLKASVDEQRRFIADAAHQLQTPMAGIRLLVGDMRRTQHADPQQPMDAEVLAHLDEVAARGARMVRQLLAYARAEEESVVEDQLFDAAQVARQAALRWQDRADAAGRSLRIEGPEPAATGGASTVRGSPTLLGEVVSNLVDNALRYGGPHVAVQTRVQAHEDLVRIQVSDDGPALDAQTRAQMLLPFWRGDHGQPEGSGLGLSIALRVVQRMGGRLAVHSGPGSRGTCVQIDLPRQHGPSLADVKPT</sequence>
<dbReference type="InterPro" id="IPR036097">
    <property type="entry name" value="HisK_dim/P_sf"/>
</dbReference>
<evidence type="ECO:0000256" key="1">
    <source>
        <dbReference type="ARBA" id="ARBA00000085"/>
    </source>
</evidence>
<organism evidence="12 13">
    <name type="scientific">Delftia acidovorans (strain DSM 14801 / SPH-1)</name>
    <dbReference type="NCBI Taxonomy" id="398578"/>
    <lineage>
        <taxon>Bacteria</taxon>
        <taxon>Pseudomonadati</taxon>
        <taxon>Pseudomonadota</taxon>
        <taxon>Betaproteobacteria</taxon>
        <taxon>Burkholderiales</taxon>
        <taxon>Comamonadaceae</taxon>
        <taxon>Delftia</taxon>
    </lineage>
</organism>
<evidence type="ECO:0000256" key="2">
    <source>
        <dbReference type="ARBA" id="ARBA00004370"/>
    </source>
</evidence>
<dbReference type="PRINTS" id="PR00344">
    <property type="entry name" value="BCTRLSENSOR"/>
</dbReference>
<dbReference type="Proteomes" id="UP000000784">
    <property type="component" value="Chromosome"/>
</dbReference>
<feature type="domain" description="Histidine kinase" evidence="11">
    <location>
        <begin position="259"/>
        <end position="481"/>
    </location>
</feature>
<keyword evidence="6 10" id="KW-0812">Transmembrane</keyword>
<dbReference type="InterPro" id="IPR013727">
    <property type="entry name" value="2CSK_N"/>
</dbReference>
<keyword evidence="8 10" id="KW-1133">Transmembrane helix</keyword>
<dbReference type="GeneID" id="24116386"/>
<comment type="subcellular location">
    <subcellularLocation>
        <location evidence="2">Membrane</location>
    </subcellularLocation>
</comment>
<dbReference type="InterPro" id="IPR036890">
    <property type="entry name" value="HATPase_C_sf"/>
</dbReference>
<dbReference type="Pfam" id="PF02518">
    <property type="entry name" value="HATPase_c"/>
    <property type="match status" value="1"/>
</dbReference>
<keyword evidence="7 12" id="KW-0418">Kinase</keyword>
<dbReference type="GO" id="GO:0000155">
    <property type="term" value="F:phosphorelay sensor kinase activity"/>
    <property type="evidence" value="ECO:0007669"/>
    <property type="project" value="InterPro"/>
</dbReference>
<dbReference type="SMART" id="SM00388">
    <property type="entry name" value="HisKA"/>
    <property type="match status" value="1"/>
</dbReference>
<keyword evidence="13" id="KW-1185">Reference proteome</keyword>
<dbReference type="AlphaFoldDB" id="A9BTX8"/>
<gene>
    <name evidence="12" type="ordered locus">Daci_2754</name>
</gene>
<name>A9BTX8_DELAS</name>
<evidence type="ECO:0000256" key="6">
    <source>
        <dbReference type="ARBA" id="ARBA00022692"/>
    </source>
</evidence>
<dbReference type="InterPro" id="IPR005467">
    <property type="entry name" value="His_kinase_dom"/>
</dbReference>
<keyword evidence="9 10" id="KW-0472">Membrane</keyword>
<dbReference type="Gene3D" id="1.10.287.130">
    <property type="match status" value="1"/>
</dbReference>
<dbReference type="eggNOG" id="COG2205">
    <property type="taxonomic scope" value="Bacteria"/>
</dbReference>
<dbReference type="SMART" id="SM00387">
    <property type="entry name" value="HATPase_c"/>
    <property type="match status" value="1"/>
</dbReference>
<evidence type="ECO:0000313" key="12">
    <source>
        <dbReference type="EMBL" id="ABX35392.1"/>
    </source>
</evidence>
<evidence type="ECO:0000259" key="11">
    <source>
        <dbReference type="PROSITE" id="PS50109"/>
    </source>
</evidence>
<evidence type="ECO:0000256" key="4">
    <source>
        <dbReference type="ARBA" id="ARBA00022553"/>
    </source>
</evidence>
<dbReference type="EC" id="2.7.13.3" evidence="3"/>
<reference evidence="12 13" key="1">
    <citation type="journal article" date="2004" name="Appl. Environ. Microbiol.">
        <title>Mineralization of individual congeners of linear alkylbenzenesulfonate by defined pairs of heterotrophic bacteria.</title>
        <authorList>
            <person name="Schleheck D."/>
            <person name="Knepper T.P."/>
            <person name="Fischer K."/>
            <person name="Cook A.M."/>
        </authorList>
    </citation>
    <scope>NUCLEOTIDE SEQUENCE [LARGE SCALE GENOMIC DNA]</scope>
    <source>
        <strain evidence="13">DSM 14801 / SPH-1</strain>
    </source>
</reference>
<dbReference type="InterPro" id="IPR003594">
    <property type="entry name" value="HATPase_dom"/>
</dbReference>
<evidence type="ECO:0000256" key="10">
    <source>
        <dbReference type="SAM" id="Phobius"/>
    </source>
</evidence>